<dbReference type="InterPro" id="IPR056002">
    <property type="entry name" value="DUF7580"/>
</dbReference>
<name>A0A3D8R548_9EURO</name>
<dbReference type="GeneID" id="38119246"/>
<evidence type="ECO:0000313" key="4">
    <source>
        <dbReference type="EMBL" id="RDW69116.1"/>
    </source>
</evidence>
<sequence length="579" mass="65442">MSGVESAGLALALFPLLVNQLDNYARGIEKFKLLRRYKNALADVALELGTQRMVFLNTLEQALDGVVDDDNQVQDLISEPGGEPWRDPLLQEKLKIKLGRNYDYFVDNMASLHAMLVKLAKRLDLDLTKRAHTATPSNKDIVLFLKVLSKAVYDDILQRIRDANEALKTLIEQSAQLEISREKRGPWSKFLPRLREARKNAEGLYRAILHGSYWSCQCRDLHSAHLHLHSNPLADKMKSNNQSNFWVTFSSEDTLEGDRISTWKWTDVEFEPCELEASQVLSVTQMEETTTSLGKLQISHSQRVRFEIPRAITEKKWKSQASNVSPIQNICSVLSHSEKQPLKQETLGFITHEPDSTRRYNLHSIKCHPQAVPLQTLQQALPNSSRRDRLYIAAGLACGVIQYHGNWLKAHWDSSDIHLTASNDNGDGGEIPPDSVYLSWPLKFQQADILVEDRDEHPCRSPLIRNRILFPLALALTELSLGKSIASLRSPQDEQQGNSEAEDSTRFYTAFRLLNKVYRESGSNYGDAVHSCLLWPGPGPGMKAPCFEDEKFEGKVFHTVVTPLLKDLAHFEDLGAVLA</sequence>
<organism evidence="4 5">
    <name type="scientific">Aspergillus mulundensis</name>
    <dbReference type="NCBI Taxonomy" id="1810919"/>
    <lineage>
        <taxon>Eukaryota</taxon>
        <taxon>Fungi</taxon>
        <taxon>Dikarya</taxon>
        <taxon>Ascomycota</taxon>
        <taxon>Pezizomycotina</taxon>
        <taxon>Eurotiomycetes</taxon>
        <taxon>Eurotiomycetidae</taxon>
        <taxon>Eurotiales</taxon>
        <taxon>Aspergillaceae</taxon>
        <taxon>Aspergillus</taxon>
        <taxon>Aspergillus subgen. Nidulantes</taxon>
    </lineage>
</organism>
<dbReference type="EMBL" id="PVWQ01000011">
    <property type="protein sequence ID" value="RDW69116.1"/>
    <property type="molecule type" value="Genomic_DNA"/>
</dbReference>
<evidence type="ECO:0000256" key="2">
    <source>
        <dbReference type="SAM" id="SignalP"/>
    </source>
</evidence>
<protein>
    <recommendedName>
        <fullName evidence="3">DUF7580 domain-containing protein</fullName>
    </recommendedName>
</protein>
<dbReference type="PANTHER" id="PTHR35186:SF4">
    <property type="entry name" value="PRION-INHIBITION AND PROPAGATION HELO DOMAIN-CONTAINING PROTEIN"/>
    <property type="match status" value="1"/>
</dbReference>
<evidence type="ECO:0000259" key="3">
    <source>
        <dbReference type="Pfam" id="PF24476"/>
    </source>
</evidence>
<dbReference type="OrthoDB" id="3565018at2759"/>
<keyword evidence="2" id="KW-0732">Signal</keyword>
<accession>A0A3D8R548</accession>
<comment type="caution">
    <text evidence="4">The sequence shown here is derived from an EMBL/GenBank/DDBJ whole genome shotgun (WGS) entry which is preliminary data.</text>
</comment>
<gene>
    <name evidence="4" type="ORF">DSM5745_08876</name>
</gene>
<dbReference type="PANTHER" id="PTHR35186">
    <property type="entry name" value="ANK_REP_REGION DOMAIN-CONTAINING PROTEIN"/>
    <property type="match status" value="1"/>
</dbReference>
<feature type="coiled-coil region" evidence="1">
    <location>
        <begin position="153"/>
        <end position="180"/>
    </location>
</feature>
<dbReference type="Pfam" id="PF24476">
    <property type="entry name" value="DUF7580"/>
    <property type="match status" value="1"/>
</dbReference>
<feature type="chain" id="PRO_5017570594" description="DUF7580 domain-containing protein" evidence="2">
    <location>
        <begin position="28"/>
        <end position="579"/>
    </location>
</feature>
<keyword evidence="1" id="KW-0175">Coiled coil</keyword>
<proteinExistence type="predicted"/>
<dbReference type="Proteomes" id="UP000256690">
    <property type="component" value="Unassembled WGS sequence"/>
</dbReference>
<feature type="signal peptide" evidence="2">
    <location>
        <begin position="1"/>
        <end position="27"/>
    </location>
</feature>
<feature type="domain" description="DUF7580" evidence="3">
    <location>
        <begin position="195"/>
        <end position="570"/>
    </location>
</feature>
<keyword evidence="5" id="KW-1185">Reference proteome</keyword>
<dbReference type="AlphaFoldDB" id="A0A3D8R548"/>
<dbReference type="STRING" id="1810919.A0A3D8R548"/>
<reference evidence="4 5" key="1">
    <citation type="journal article" date="2018" name="IMA Fungus">
        <title>IMA Genome-F 9: Draft genome sequence of Annulohypoxylon stygium, Aspergillus mulundensis, Berkeleyomyces basicola (syn. Thielaviopsis basicola), Ceratocystis smalleyi, two Cercospora beticola strains, Coleophoma cylindrospora, Fusarium fracticaudum, Phialophora cf. hyalina, and Morchella septimelata.</title>
        <authorList>
            <person name="Wingfield B.D."/>
            <person name="Bills G.F."/>
            <person name="Dong Y."/>
            <person name="Huang W."/>
            <person name="Nel W.J."/>
            <person name="Swalarsk-Parry B.S."/>
            <person name="Vaghefi N."/>
            <person name="Wilken P.M."/>
            <person name="An Z."/>
            <person name="de Beer Z.W."/>
            <person name="De Vos L."/>
            <person name="Chen L."/>
            <person name="Duong T.A."/>
            <person name="Gao Y."/>
            <person name="Hammerbacher A."/>
            <person name="Kikkert J.R."/>
            <person name="Li Y."/>
            <person name="Li H."/>
            <person name="Li K."/>
            <person name="Li Q."/>
            <person name="Liu X."/>
            <person name="Ma X."/>
            <person name="Naidoo K."/>
            <person name="Pethybridge S.J."/>
            <person name="Sun J."/>
            <person name="Steenkamp E.T."/>
            <person name="van der Nest M.A."/>
            <person name="van Wyk S."/>
            <person name="Wingfield M.J."/>
            <person name="Xiong C."/>
            <person name="Yue Q."/>
            <person name="Zhang X."/>
        </authorList>
    </citation>
    <scope>NUCLEOTIDE SEQUENCE [LARGE SCALE GENOMIC DNA]</scope>
    <source>
        <strain evidence="4 5">DSM 5745</strain>
    </source>
</reference>
<evidence type="ECO:0000313" key="5">
    <source>
        <dbReference type="Proteomes" id="UP000256690"/>
    </source>
</evidence>
<dbReference type="RefSeq" id="XP_026600905.1">
    <property type="nucleotide sequence ID" value="XM_026750892.1"/>
</dbReference>
<evidence type="ECO:0000256" key="1">
    <source>
        <dbReference type="SAM" id="Coils"/>
    </source>
</evidence>